<accession>A0A2S3UZ25</accession>
<dbReference type="EMBL" id="PPCN01000002">
    <property type="protein sequence ID" value="POF32971.1"/>
    <property type="molecule type" value="Genomic_DNA"/>
</dbReference>
<dbReference type="PANTHER" id="PTHR35562">
    <property type="entry name" value="DNA ENDONUCLEASE SMRA-RELATED"/>
    <property type="match status" value="1"/>
</dbReference>
<feature type="compositionally biased region" description="Basic and acidic residues" evidence="1">
    <location>
        <begin position="29"/>
        <end position="42"/>
    </location>
</feature>
<dbReference type="GO" id="GO:0004519">
    <property type="term" value="F:endonuclease activity"/>
    <property type="evidence" value="ECO:0007669"/>
    <property type="project" value="UniProtKB-KW"/>
</dbReference>
<comment type="caution">
    <text evidence="3">The sequence shown here is derived from an EMBL/GenBank/DDBJ whole genome shotgun (WGS) entry which is preliminary data.</text>
</comment>
<keyword evidence="4" id="KW-1185">Reference proteome</keyword>
<protein>
    <submittedName>
        <fullName evidence="3">DNA-nicking Smr family endonuclease</fullName>
    </submittedName>
</protein>
<dbReference type="RefSeq" id="WP_103221933.1">
    <property type="nucleotide sequence ID" value="NZ_PPCN01000002.1"/>
</dbReference>
<dbReference type="PANTHER" id="PTHR35562:SF2">
    <property type="entry name" value="DNA ENDONUCLEASE SMRA-RELATED"/>
    <property type="match status" value="1"/>
</dbReference>
<dbReference type="PROSITE" id="PS50828">
    <property type="entry name" value="SMR"/>
    <property type="match status" value="1"/>
</dbReference>
<dbReference type="SMART" id="SM00463">
    <property type="entry name" value="SMR"/>
    <property type="match status" value="1"/>
</dbReference>
<keyword evidence="3" id="KW-0378">Hydrolase</keyword>
<proteinExistence type="predicted"/>
<gene>
    <name evidence="3" type="ORF">CLV41_102377</name>
</gene>
<dbReference type="InterPro" id="IPR036063">
    <property type="entry name" value="Smr_dom_sf"/>
</dbReference>
<name>A0A2S3UZ25_9HYPH</name>
<evidence type="ECO:0000313" key="3">
    <source>
        <dbReference type="EMBL" id="POF32971.1"/>
    </source>
</evidence>
<dbReference type="SUPFAM" id="SSF160443">
    <property type="entry name" value="SMR domain-like"/>
    <property type="match status" value="1"/>
</dbReference>
<keyword evidence="3" id="KW-0540">Nuclease</keyword>
<feature type="domain" description="Smr" evidence="2">
    <location>
        <begin position="99"/>
        <end position="187"/>
    </location>
</feature>
<evidence type="ECO:0000313" key="4">
    <source>
        <dbReference type="Proteomes" id="UP000236959"/>
    </source>
</evidence>
<dbReference type="InterPro" id="IPR002625">
    <property type="entry name" value="Smr_dom"/>
</dbReference>
<dbReference type="AlphaFoldDB" id="A0A2S3UZ25"/>
<dbReference type="OrthoDB" id="7165597at2"/>
<evidence type="ECO:0000259" key="2">
    <source>
        <dbReference type="PROSITE" id="PS50828"/>
    </source>
</evidence>
<feature type="region of interest" description="Disordered" evidence="1">
    <location>
        <begin position="1"/>
        <end position="60"/>
    </location>
</feature>
<dbReference type="Proteomes" id="UP000236959">
    <property type="component" value="Unassembled WGS sequence"/>
</dbReference>
<evidence type="ECO:0000256" key="1">
    <source>
        <dbReference type="SAM" id="MobiDB-lite"/>
    </source>
</evidence>
<dbReference type="Gene3D" id="3.30.1370.110">
    <property type="match status" value="1"/>
</dbReference>
<organism evidence="3 4">
    <name type="scientific">Roseibium marinum</name>
    <dbReference type="NCBI Taxonomy" id="281252"/>
    <lineage>
        <taxon>Bacteria</taxon>
        <taxon>Pseudomonadati</taxon>
        <taxon>Pseudomonadota</taxon>
        <taxon>Alphaproteobacteria</taxon>
        <taxon>Hyphomicrobiales</taxon>
        <taxon>Stappiaceae</taxon>
        <taxon>Roseibium</taxon>
    </lineage>
</organism>
<dbReference type="Pfam" id="PF01713">
    <property type="entry name" value="Smr"/>
    <property type="match status" value="1"/>
</dbReference>
<sequence>MAKRGKRGTLSPEDRDLWGKVTRTLTPMHPERATELEKELAKSLEAAAPSGSGKKTKTATAIKVPPAEKQPAPPQPLHQLEHRFRRKIVRGVQAIDSRIDLHGLTQHQAHDRLRGFLYQAQARQHKVVLVITGKGGGPDRAYMDERGILRRMVPQWLSLPDLRSVVIGYEEAHASHGGAGALYVRIRRKR</sequence>
<reference evidence="3 4" key="1">
    <citation type="submission" date="2018-01" db="EMBL/GenBank/DDBJ databases">
        <title>Genomic Encyclopedia of Archaeal and Bacterial Type Strains, Phase II (KMG-II): from individual species to whole genera.</title>
        <authorList>
            <person name="Goeker M."/>
        </authorList>
    </citation>
    <scope>NUCLEOTIDE SEQUENCE [LARGE SCALE GENOMIC DNA]</scope>
    <source>
        <strain evidence="3 4">DSM 17023</strain>
    </source>
</reference>
<keyword evidence="3" id="KW-0255">Endonuclease</keyword>